<dbReference type="EMBL" id="JAOANI010000028">
    <property type="protein sequence ID" value="MCT7360665.1"/>
    <property type="molecule type" value="Genomic_DNA"/>
</dbReference>
<proteinExistence type="predicted"/>
<evidence type="ECO:0000313" key="1">
    <source>
        <dbReference type="EMBL" id="MCT7360665.1"/>
    </source>
</evidence>
<dbReference type="Proteomes" id="UP001147830">
    <property type="component" value="Unassembled WGS sequence"/>
</dbReference>
<gene>
    <name evidence="1" type="ORF">NYR02_16715</name>
</gene>
<sequence length="252" mass="29077">MTATLNSELPTTAAQQNQTYAPAYPHGKIEQLFWDIFWVQGSIRVGPGMSMNRNMVIIRNRHELTLINPVRLNETEERKLEKLGRVTHVFRLGDFHGLDDQYYVDKYQARFWCQPGQSTYKAPRANVHLKTGLDMPFPHAELFIFDNAQYPEAALLLTKHKCLLTTDSLQYLDNWNYTSLFSRLALRVMGFKPGLNIGKPWLKRVTPKGKTLEGDFNRLMNLDFEHLLAAHGSPLMNNAKSEVGEQLRRLFN</sequence>
<dbReference type="AlphaFoldDB" id="A0A9X3ASP4"/>
<comment type="caution">
    <text evidence="1">The sequence shown here is derived from an EMBL/GenBank/DDBJ whole genome shotgun (WGS) entry which is preliminary data.</text>
</comment>
<reference evidence="1" key="2">
    <citation type="submission" date="2022-08" db="EMBL/GenBank/DDBJ databases">
        <authorList>
            <person name="Dong C."/>
        </authorList>
    </citation>
    <scope>NUCLEOTIDE SEQUENCE</scope>
    <source>
        <strain evidence="1">59MF3M-4</strain>
    </source>
</reference>
<keyword evidence="2" id="KW-1185">Reference proteome</keyword>
<organism evidence="1 2">
    <name type="scientific">Thalassolituus pacificus</name>
    <dbReference type="NCBI Taxonomy" id="2975440"/>
    <lineage>
        <taxon>Bacteria</taxon>
        <taxon>Pseudomonadati</taxon>
        <taxon>Pseudomonadota</taxon>
        <taxon>Gammaproteobacteria</taxon>
        <taxon>Oceanospirillales</taxon>
        <taxon>Oceanospirillaceae</taxon>
        <taxon>Thalassolituus</taxon>
    </lineage>
</organism>
<protein>
    <submittedName>
        <fullName evidence="1">Uncharacterized protein</fullName>
    </submittedName>
</protein>
<name>A0A9X3ASP4_9GAMM</name>
<dbReference type="SUPFAM" id="SSF56281">
    <property type="entry name" value="Metallo-hydrolase/oxidoreductase"/>
    <property type="match status" value="1"/>
</dbReference>
<accession>A0A9X3ASP4</accession>
<evidence type="ECO:0000313" key="2">
    <source>
        <dbReference type="Proteomes" id="UP001147830"/>
    </source>
</evidence>
<dbReference type="InterPro" id="IPR036866">
    <property type="entry name" value="RibonucZ/Hydroxyglut_hydro"/>
</dbReference>
<dbReference type="RefSeq" id="WP_260977494.1">
    <property type="nucleotide sequence ID" value="NZ_JAOANI010000028.1"/>
</dbReference>
<reference evidence="1" key="1">
    <citation type="journal article" date="2022" name="Front. Microbiol.">
        <title>Genome-based taxonomic rearrangement of Oceanobacter-related bacteria including the description of Thalassolituus hydrocarbonoclasticus sp. nov. and Thalassolituus pacificus sp. nov. and emended description of the genus Thalassolituus.</title>
        <authorList>
            <person name="Dong C."/>
            <person name="Wei L."/>
            <person name="Wang J."/>
            <person name="Lai Q."/>
            <person name="Huang Z."/>
            <person name="Shao Z."/>
        </authorList>
    </citation>
    <scope>NUCLEOTIDE SEQUENCE</scope>
    <source>
        <strain evidence="1">59MF3M-4</strain>
    </source>
</reference>